<dbReference type="SMART" id="SM00220">
    <property type="entry name" value="S_TKc"/>
    <property type="match status" value="1"/>
</dbReference>
<name>A0A498IAR1_MALDO</name>
<accession>A0A498IAR1</accession>
<evidence type="ECO:0000256" key="26">
    <source>
        <dbReference type="PROSITE-ProRule" id="PRU10141"/>
    </source>
</evidence>
<dbReference type="InterPro" id="IPR011009">
    <property type="entry name" value="Kinase-like_dom_sf"/>
</dbReference>
<feature type="transmembrane region" description="Helical" evidence="28">
    <location>
        <begin position="349"/>
        <end position="371"/>
    </location>
</feature>
<dbReference type="CDD" id="cd00054">
    <property type="entry name" value="EGF_CA"/>
    <property type="match status" value="1"/>
</dbReference>
<dbReference type="FunFam" id="3.30.200.20:FF:000043">
    <property type="entry name" value="Wall-associated receptor kinase 2"/>
    <property type="match status" value="1"/>
</dbReference>
<evidence type="ECO:0000256" key="6">
    <source>
        <dbReference type="ARBA" id="ARBA00022536"/>
    </source>
</evidence>
<evidence type="ECO:0000313" key="33">
    <source>
        <dbReference type="Proteomes" id="UP000290289"/>
    </source>
</evidence>
<dbReference type="GO" id="GO:0005576">
    <property type="term" value="C:extracellular region"/>
    <property type="evidence" value="ECO:0007669"/>
    <property type="project" value="UniProtKB-SubCell"/>
</dbReference>
<evidence type="ECO:0000256" key="20">
    <source>
        <dbReference type="ARBA" id="ARBA00023157"/>
    </source>
</evidence>
<reference evidence="32 33" key="1">
    <citation type="submission" date="2018-10" db="EMBL/GenBank/DDBJ databases">
        <title>A high-quality apple genome assembly.</title>
        <authorList>
            <person name="Hu J."/>
        </authorList>
    </citation>
    <scope>NUCLEOTIDE SEQUENCE [LARGE SCALE GENOMIC DNA]</scope>
    <source>
        <strain evidence="33">cv. HFTH1</strain>
        <tissue evidence="32">Young leaf</tissue>
    </source>
</reference>
<keyword evidence="14 26" id="KW-0547">Nucleotide-binding</keyword>
<dbReference type="PROSITE" id="PS00131">
    <property type="entry name" value="CARBOXYPEPT_SER_SER"/>
    <property type="match status" value="1"/>
</dbReference>
<dbReference type="PROSITE" id="PS50011">
    <property type="entry name" value="PROTEIN_KINASE_DOM"/>
    <property type="match status" value="1"/>
</dbReference>
<dbReference type="PRINTS" id="PR00724">
    <property type="entry name" value="CRBOXYPTASEC"/>
</dbReference>
<keyword evidence="13" id="KW-0677">Repeat</keyword>
<evidence type="ECO:0000256" key="7">
    <source>
        <dbReference type="ARBA" id="ARBA00022553"/>
    </source>
</evidence>
<feature type="region of interest" description="Disordered" evidence="27">
    <location>
        <begin position="1286"/>
        <end position="1329"/>
    </location>
</feature>
<dbReference type="CDD" id="cd10537">
    <property type="entry name" value="SET_SETD9"/>
    <property type="match status" value="1"/>
</dbReference>
<dbReference type="GO" id="GO:0007166">
    <property type="term" value="P:cell surface receptor signaling pathway"/>
    <property type="evidence" value="ECO:0007669"/>
    <property type="project" value="InterPro"/>
</dbReference>
<keyword evidence="21" id="KW-0325">Glycoprotein</keyword>
<keyword evidence="5" id="KW-0723">Serine/threonine-protein kinase</keyword>
<keyword evidence="15" id="KW-0418">Kinase</keyword>
<keyword evidence="10" id="KW-0808">Transferase</keyword>
<dbReference type="InterPro" id="IPR029058">
    <property type="entry name" value="AB_hydrolase_fold"/>
</dbReference>
<dbReference type="Gene3D" id="1.10.510.10">
    <property type="entry name" value="Transferase(Phosphotransferase) domain 1"/>
    <property type="match status" value="1"/>
</dbReference>
<dbReference type="InterPro" id="IPR017441">
    <property type="entry name" value="Protein_kinase_ATP_BS"/>
</dbReference>
<organism evidence="32 33">
    <name type="scientific">Malus domestica</name>
    <name type="common">Apple</name>
    <name type="synonym">Pyrus malus</name>
    <dbReference type="NCBI Taxonomy" id="3750"/>
    <lineage>
        <taxon>Eukaryota</taxon>
        <taxon>Viridiplantae</taxon>
        <taxon>Streptophyta</taxon>
        <taxon>Embryophyta</taxon>
        <taxon>Tracheophyta</taxon>
        <taxon>Spermatophyta</taxon>
        <taxon>Magnoliopsida</taxon>
        <taxon>eudicotyledons</taxon>
        <taxon>Gunneridae</taxon>
        <taxon>Pentapetalae</taxon>
        <taxon>rosids</taxon>
        <taxon>fabids</taxon>
        <taxon>Rosales</taxon>
        <taxon>Rosaceae</taxon>
        <taxon>Amygdaloideae</taxon>
        <taxon>Maleae</taxon>
        <taxon>Malus</taxon>
    </lineage>
</organism>
<dbReference type="FunFam" id="1.10.510.10:FF:000084">
    <property type="entry name" value="Wall-associated receptor kinase 2"/>
    <property type="match status" value="1"/>
</dbReference>
<evidence type="ECO:0000256" key="5">
    <source>
        <dbReference type="ARBA" id="ARBA00022527"/>
    </source>
</evidence>
<evidence type="ECO:0000256" key="11">
    <source>
        <dbReference type="ARBA" id="ARBA00022692"/>
    </source>
</evidence>
<feature type="compositionally biased region" description="Polar residues" evidence="27">
    <location>
        <begin position="1288"/>
        <end position="1302"/>
    </location>
</feature>
<evidence type="ECO:0000256" key="25">
    <source>
        <dbReference type="PROSITE-ProRule" id="PRU00076"/>
    </source>
</evidence>
<dbReference type="InterPro" id="IPR049883">
    <property type="entry name" value="NOTCH1_EGF-like"/>
</dbReference>
<evidence type="ECO:0000256" key="1">
    <source>
        <dbReference type="ARBA" id="ARBA00004479"/>
    </source>
</evidence>
<keyword evidence="19 28" id="KW-0472">Membrane</keyword>
<dbReference type="SMART" id="SM00181">
    <property type="entry name" value="EGF"/>
    <property type="match status" value="2"/>
</dbReference>
<evidence type="ECO:0000256" key="16">
    <source>
        <dbReference type="ARBA" id="ARBA00022801"/>
    </source>
</evidence>
<keyword evidence="16" id="KW-0378">Hydrolase</keyword>
<feature type="binding site" evidence="26">
    <location>
        <position position="452"/>
    </location>
    <ligand>
        <name>ATP</name>
        <dbReference type="ChEBI" id="CHEBI:30616"/>
    </ligand>
</feature>
<evidence type="ECO:0000256" key="12">
    <source>
        <dbReference type="ARBA" id="ARBA00022729"/>
    </source>
</evidence>
<comment type="catalytic activity">
    <reaction evidence="23">
        <text>L-threonyl-[protein] + ATP = O-phospho-L-threonyl-[protein] + ADP + H(+)</text>
        <dbReference type="Rhea" id="RHEA:46608"/>
        <dbReference type="Rhea" id="RHEA-COMP:11060"/>
        <dbReference type="Rhea" id="RHEA-COMP:11605"/>
        <dbReference type="ChEBI" id="CHEBI:15378"/>
        <dbReference type="ChEBI" id="CHEBI:30013"/>
        <dbReference type="ChEBI" id="CHEBI:30616"/>
        <dbReference type="ChEBI" id="CHEBI:61977"/>
        <dbReference type="ChEBI" id="CHEBI:456216"/>
    </reaction>
</comment>
<dbReference type="InterPro" id="IPR045274">
    <property type="entry name" value="WAK-like"/>
</dbReference>
<dbReference type="PANTHER" id="PTHR27005:SF283">
    <property type="entry name" value="OS02G0633066 PROTEIN"/>
    <property type="match status" value="1"/>
</dbReference>
<evidence type="ECO:0000256" key="4">
    <source>
        <dbReference type="ARBA" id="ARBA00022525"/>
    </source>
</evidence>
<sequence length="1670" mass="185838">MSNHEQLLLFLVIIIFYLTPKTAFGQPKSGCPGTCGSQSIPYPFGTSPGCYLDESFLISCNNTSNGQKALFFPKSNVTILGISLVDHEIRVSSSISYDCYEYDNSGHLSSSSNRVSSMLTFSKFPISSSRNRFTAVGCDTVGVIVSSKGRSYTTGCVSLCTKFEDVENGTCSGIGCCQIPIPEDVIDYATATASLRNHSDVRGFNPCGYAFVVEEDAFNFSSLDLGNFQNRESVPVVVDWAVGNQTCQQAKTSATYACLANNSECYESNNGGGYICKCNKGYQGNPYLLDGCQDINECEVSNPCSSTATCNNILGSVNCLCPKGHDGDGMRNGEGCSPIDKRSTQSLKLAIALGICIGMLALLVGGFWIYWGTKRRKYIQLREKFFQQNGGILLQQQLSCHKGSVETAKIFTAEELKNATNNYDESRVLGQGGYGTVYRGLLSDNKVIAIKKSKICDQSQIEQFINEVIVLSQVNHRNVVKLLGCCLETEVPLLVYEFITNGTLSDHIHDNGQNYSLLPWEMRLKIAAETAGALAYLHSATSMPIIHRDVKTTNILLDDNYIAKVADFGASRLIPIDQTQLTTLVQGTLGYLDPEYFHSSQLTEKSDVYSFGVVLAELLTGKKALSFDRPESERNLAMYFVSSMKEDRLIEILDDHVNVDEEIIIKQIREVAILTKRCLKVKGDDRPTMKEVTAELDGLISLGKHPWGRDGFGFEETEYLLNPNSERYNGDGDEPGGNCSTILLFPVTNAVKHEEVETQGQLGEGDRVTNLPGQPPVSFPHYAGYVQLPKSGKALFYWFFQAQENASRKPLVLWLNGGPGCSSVAYGAAQELGPFLVRSNGTLILNNYSWNKVANVLFLESPAGVGFSYTNNSKDLRTLGDRITAADSHAFLVEWFKKFPTLKSHDFYIAGESYAGHYVPQLANLIYDRNKGATRSSSPSEYSSSFINLKGFMIGNAVINEPTDNSGIFDYAWSHAIISDTLHNNLVNKCDVIHDDNQTEECNEHIRAFLQDYSQIDIYGIYAPICLTDPSPSTTASPKPTRINNFMKNVAPRLLNQHELWQRLPSGYDPCTEDYVEQYFNREDVQRALHANVTKLSYPYSPCSGIIKEWKDSPDTVLPIIQKLLKAGLRIWIYSGDTDGRVPVTSTRYSIKKMGLRVIQGWKAWFDKGQVAGWAETYEGGLTFATVRGAGHQVPGVRTLAKQPMFNRNPRQLQFEADMNRLFLYTSYNRLGRDADEADVDEIIDMANKASIADQQKQVQENVHLQIKNFCMSMDEVLLPDVKKLNEGTESPKQSNASTRRSGLSFAIGRNGPPVKHRDVPETRPLQSTDVSQKLKDLFGYTLDIKPSQIPHKEAGQGLFLNGECDVGAVVAVYPGVVYSPAYYRYIPGYPRVNAQNSYLITRYDGTVINAQPWGYGGETREFWDGLTVPENRPNMQGDEKGRDRIWRLLSKPLDQKKLGNGGDIIERRNPLALAHFANHPGKDMSPNVMVCPYDFPLTEKEMRVYIPNVIFGDAEEVKMKRFGSFWFKLGGSKNSGSDVPVLKSLALVATRALSDEEVLLNYRLSNSKRRPEWYNPVDEEEDRRSPGCSSVGFGEAQELGPFLVKEGPTVKFNNYTWNKGTAPLRSTTGRCYIHKKSTKDDYINLKGLMVINCLKTYIFTHVITEKNIT</sequence>
<dbReference type="InterPro" id="IPR018202">
    <property type="entry name" value="Ser_caboxypep_ser_AS"/>
</dbReference>
<dbReference type="PROSITE" id="PS00107">
    <property type="entry name" value="PROTEIN_KINASE_ATP"/>
    <property type="match status" value="1"/>
</dbReference>
<evidence type="ECO:0000256" key="28">
    <source>
        <dbReference type="SAM" id="Phobius"/>
    </source>
</evidence>
<dbReference type="GO" id="GO:0004674">
    <property type="term" value="F:protein serine/threonine kinase activity"/>
    <property type="evidence" value="ECO:0007669"/>
    <property type="project" value="UniProtKB-KW"/>
</dbReference>
<dbReference type="PANTHER" id="PTHR27005">
    <property type="entry name" value="WALL-ASSOCIATED RECEPTOR KINASE-LIKE 21"/>
    <property type="match status" value="1"/>
</dbReference>
<dbReference type="SUPFAM" id="SSF56112">
    <property type="entry name" value="Protein kinase-like (PK-like)"/>
    <property type="match status" value="1"/>
</dbReference>
<evidence type="ECO:0008006" key="34">
    <source>
        <dbReference type="Google" id="ProtNLM"/>
    </source>
</evidence>
<keyword evidence="12 29" id="KW-0732">Signal</keyword>
<dbReference type="GO" id="GO:0004185">
    <property type="term" value="F:serine-type carboxypeptidase activity"/>
    <property type="evidence" value="ECO:0007669"/>
    <property type="project" value="InterPro"/>
</dbReference>
<dbReference type="Gene3D" id="3.40.50.11320">
    <property type="match status" value="1"/>
</dbReference>
<dbReference type="SUPFAM" id="SSF57196">
    <property type="entry name" value="EGF/Laminin"/>
    <property type="match status" value="1"/>
</dbReference>
<evidence type="ECO:0000256" key="15">
    <source>
        <dbReference type="ARBA" id="ARBA00022777"/>
    </source>
</evidence>
<keyword evidence="7" id="KW-0597">Phosphoprotein</keyword>
<dbReference type="PROSITE" id="PS00108">
    <property type="entry name" value="PROTEIN_KINASE_ST"/>
    <property type="match status" value="1"/>
</dbReference>
<evidence type="ECO:0000256" key="22">
    <source>
        <dbReference type="ARBA" id="ARBA00047558"/>
    </source>
</evidence>
<dbReference type="InterPro" id="IPR001881">
    <property type="entry name" value="EGF-like_Ca-bd_dom"/>
</dbReference>
<evidence type="ECO:0000256" key="8">
    <source>
        <dbReference type="ARBA" id="ARBA00022645"/>
    </source>
</evidence>
<evidence type="ECO:0000256" key="29">
    <source>
        <dbReference type="SAM" id="SignalP"/>
    </source>
</evidence>
<feature type="domain" description="EGF-like" evidence="31">
    <location>
        <begin position="294"/>
        <end position="337"/>
    </location>
</feature>
<feature type="signal peptide" evidence="29">
    <location>
        <begin position="1"/>
        <end position="25"/>
    </location>
</feature>
<dbReference type="Gene3D" id="6.10.250.940">
    <property type="match status" value="1"/>
</dbReference>
<feature type="domain" description="Protein kinase" evidence="30">
    <location>
        <begin position="423"/>
        <end position="708"/>
    </location>
</feature>
<keyword evidence="20" id="KW-1015">Disulfide bond</keyword>
<dbReference type="InterPro" id="IPR000742">
    <property type="entry name" value="EGF"/>
</dbReference>
<protein>
    <recommendedName>
        <fullName evidence="34">Carboxypeptidase</fullName>
    </recommendedName>
</protein>
<keyword evidence="8" id="KW-0121">Carboxypeptidase</keyword>
<evidence type="ECO:0000256" key="17">
    <source>
        <dbReference type="ARBA" id="ARBA00022840"/>
    </source>
</evidence>
<evidence type="ECO:0000256" key="23">
    <source>
        <dbReference type="ARBA" id="ARBA00047951"/>
    </source>
</evidence>
<evidence type="ECO:0000256" key="19">
    <source>
        <dbReference type="ARBA" id="ARBA00023136"/>
    </source>
</evidence>
<comment type="caution">
    <text evidence="25">Lacks conserved residue(s) required for the propagation of feature annotation.</text>
</comment>
<dbReference type="FunFam" id="3.40.50.11320:FF:000002">
    <property type="entry name" value="Carboxypeptidase"/>
    <property type="match status" value="1"/>
</dbReference>
<evidence type="ECO:0000256" key="14">
    <source>
        <dbReference type="ARBA" id="ARBA00022741"/>
    </source>
</evidence>
<dbReference type="GO" id="GO:0006508">
    <property type="term" value="P:proteolysis"/>
    <property type="evidence" value="ECO:0007669"/>
    <property type="project" value="UniProtKB-KW"/>
</dbReference>
<dbReference type="Gene3D" id="3.30.200.20">
    <property type="entry name" value="Phosphorylase Kinase, domain 1"/>
    <property type="match status" value="1"/>
</dbReference>
<dbReference type="CDD" id="cd14066">
    <property type="entry name" value="STKc_IRAK"/>
    <property type="match status" value="1"/>
</dbReference>
<dbReference type="SUPFAM" id="SSF53474">
    <property type="entry name" value="alpha/beta-Hydrolases"/>
    <property type="match status" value="2"/>
</dbReference>
<dbReference type="Proteomes" id="UP000290289">
    <property type="component" value="Chromosome 13"/>
</dbReference>
<evidence type="ECO:0000256" key="21">
    <source>
        <dbReference type="ARBA" id="ARBA00023180"/>
    </source>
</evidence>
<proteinExistence type="inferred from homology"/>
<keyword evidence="4" id="KW-0964">Secreted</keyword>
<dbReference type="GO" id="GO:0005886">
    <property type="term" value="C:plasma membrane"/>
    <property type="evidence" value="ECO:0007669"/>
    <property type="project" value="TreeGrafter"/>
</dbReference>
<evidence type="ECO:0000256" key="10">
    <source>
        <dbReference type="ARBA" id="ARBA00022679"/>
    </source>
</evidence>
<dbReference type="Gene3D" id="3.40.50.1820">
    <property type="entry name" value="alpha/beta hydrolase"/>
    <property type="match status" value="2"/>
</dbReference>
<dbReference type="Pfam" id="PF00069">
    <property type="entry name" value="Pkinase"/>
    <property type="match status" value="1"/>
</dbReference>
<feature type="chain" id="PRO_5019716939" description="Carboxypeptidase" evidence="29">
    <location>
        <begin position="26"/>
        <end position="1670"/>
    </location>
</feature>
<comment type="subcellular location">
    <subcellularLocation>
        <location evidence="1">Membrane</location>
        <topology evidence="1">Single-pass type I membrane protein</topology>
    </subcellularLocation>
    <subcellularLocation>
        <location evidence="2">Secreted</location>
    </subcellularLocation>
</comment>
<evidence type="ECO:0000256" key="13">
    <source>
        <dbReference type="ARBA" id="ARBA00022737"/>
    </source>
</evidence>
<evidence type="ECO:0000256" key="2">
    <source>
        <dbReference type="ARBA" id="ARBA00004613"/>
    </source>
</evidence>
<keyword evidence="18 28" id="KW-1133">Transmembrane helix</keyword>
<evidence type="ECO:0000256" key="18">
    <source>
        <dbReference type="ARBA" id="ARBA00022989"/>
    </source>
</evidence>
<dbReference type="GO" id="GO:0030247">
    <property type="term" value="F:polysaccharide binding"/>
    <property type="evidence" value="ECO:0007669"/>
    <property type="project" value="InterPro"/>
</dbReference>
<comment type="similarity">
    <text evidence="3">Belongs to the peptidase S10 family.</text>
</comment>
<keyword evidence="6 25" id="KW-0245">EGF-like domain</keyword>
<dbReference type="Gene3D" id="2.10.25.10">
    <property type="entry name" value="Laminin"/>
    <property type="match status" value="1"/>
</dbReference>
<dbReference type="InterPro" id="IPR001563">
    <property type="entry name" value="Peptidase_S10"/>
</dbReference>
<dbReference type="GO" id="GO:0005509">
    <property type="term" value="F:calcium ion binding"/>
    <property type="evidence" value="ECO:0007669"/>
    <property type="project" value="InterPro"/>
</dbReference>
<dbReference type="GO" id="GO:0005524">
    <property type="term" value="F:ATP binding"/>
    <property type="evidence" value="ECO:0007669"/>
    <property type="project" value="UniProtKB-UniRule"/>
</dbReference>
<keyword evidence="33" id="KW-1185">Reference proteome</keyword>
<evidence type="ECO:0000259" key="31">
    <source>
        <dbReference type="PROSITE" id="PS50026"/>
    </source>
</evidence>
<comment type="catalytic activity">
    <reaction evidence="22">
        <text>L-seryl-[protein] + ATP = O-phospho-L-seryl-[protein] + ADP + H(+)</text>
        <dbReference type="Rhea" id="RHEA:17989"/>
        <dbReference type="Rhea" id="RHEA-COMP:9863"/>
        <dbReference type="Rhea" id="RHEA-COMP:11604"/>
        <dbReference type="ChEBI" id="CHEBI:15378"/>
        <dbReference type="ChEBI" id="CHEBI:29999"/>
        <dbReference type="ChEBI" id="CHEBI:30616"/>
        <dbReference type="ChEBI" id="CHEBI:83421"/>
        <dbReference type="ChEBI" id="CHEBI:456216"/>
    </reaction>
</comment>
<evidence type="ECO:0000256" key="3">
    <source>
        <dbReference type="ARBA" id="ARBA00009431"/>
    </source>
</evidence>
<evidence type="ECO:0000256" key="9">
    <source>
        <dbReference type="ARBA" id="ARBA00022670"/>
    </source>
</evidence>
<dbReference type="InterPro" id="IPR008271">
    <property type="entry name" value="Ser/Thr_kinase_AS"/>
</dbReference>
<evidence type="ECO:0000313" key="32">
    <source>
        <dbReference type="EMBL" id="RXH79055.1"/>
    </source>
</evidence>
<keyword evidence="11 28" id="KW-0812">Transmembrane</keyword>
<dbReference type="SMART" id="SM00179">
    <property type="entry name" value="EGF_CA"/>
    <property type="match status" value="1"/>
</dbReference>
<dbReference type="InterPro" id="IPR000719">
    <property type="entry name" value="Prot_kinase_dom"/>
</dbReference>
<dbReference type="Pfam" id="PF00450">
    <property type="entry name" value="Peptidase_S10"/>
    <property type="match status" value="2"/>
</dbReference>
<evidence type="ECO:0000256" key="27">
    <source>
        <dbReference type="SAM" id="MobiDB-lite"/>
    </source>
</evidence>
<dbReference type="FunFam" id="2.10.25.10:FF:000038">
    <property type="entry name" value="Fibrillin 2"/>
    <property type="match status" value="1"/>
</dbReference>
<comment type="function">
    <text evidence="24">Serine/threonine-protein kinase that may function as a signaling receptor of extracellular matrix component. Binding to pectin may have significance in the control of cell expansion, morphogenesis and development.</text>
</comment>
<dbReference type="PROSITE" id="PS50026">
    <property type="entry name" value="EGF_3"/>
    <property type="match status" value="1"/>
</dbReference>
<gene>
    <name evidence="32" type="ORF">DVH24_040202</name>
</gene>
<dbReference type="STRING" id="3750.A0A498IAR1"/>
<dbReference type="InterPro" id="IPR025287">
    <property type="entry name" value="WAK_GUB"/>
</dbReference>
<keyword evidence="17 26" id="KW-0067">ATP-binding</keyword>
<dbReference type="FunFam" id="3.40.50.1820:FF:000030">
    <property type="entry name" value="Carboxypeptidase"/>
    <property type="match status" value="1"/>
</dbReference>
<dbReference type="Pfam" id="PF07645">
    <property type="entry name" value="EGF_CA"/>
    <property type="match status" value="1"/>
</dbReference>
<evidence type="ECO:0000256" key="24">
    <source>
        <dbReference type="ARBA" id="ARBA00058961"/>
    </source>
</evidence>
<dbReference type="EMBL" id="RDQH01000339">
    <property type="protein sequence ID" value="RXH79055.1"/>
    <property type="molecule type" value="Genomic_DNA"/>
</dbReference>
<evidence type="ECO:0000259" key="30">
    <source>
        <dbReference type="PROSITE" id="PS50011"/>
    </source>
</evidence>
<keyword evidence="9" id="KW-0645">Protease</keyword>
<dbReference type="Pfam" id="PF13947">
    <property type="entry name" value="GUB_WAK_bind"/>
    <property type="match status" value="1"/>
</dbReference>
<comment type="caution">
    <text evidence="32">The sequence shown here is derived from an EMBL/GenBank/DDBJ whole genome shotgun (WGS) entry which is preliminary data.</text>
</comment>